<dbReference type="Pfam" id="PF01266">
    <property type="entry name" value="DAO"/>
    <property type="match status" value="1"/>
</dbReference>
<dbReference type="InterPro" id="IPR036922">
    <property type="entry name" value="Rieske_2Fe-2S_sf"/>
</dbReference>
<feature type="domain" description="Rieske" evidence="7">
    <location>
        <begin position="462"/>
        <end position="544"/>
    </location>
</feature>
<dbReference type="GO" id="GO:0016705">
    <property type="term" value="F:oxidoreductase activity, acting on paired donors, with incorporation or reduction of molecular oxygen"/>
    <property type="evidence" value="ECO:0007669"/>
    <property type="project" value="UniProtKB-ARBA"/>
</dbReference>
<dbReference type="GO" id="GO:0005737">
    <property type="term" value="C:cytoplasm"/>
    <property type="evidence" value="ECO:0007669"/>
    <property type="project" value="TreeGrafter"/>
</dbReference>
<sequence length="550" mass="56292">MSESYWAQTADARPYPALDEDINADVAVAGGGMAGVCAAWELARLGRSVVVLEAERVAGGVTGHTTGKLSVQHGLVYARLREALGPAAARMYAESQADAVEHVVATAAELGVRCGIERRPAWVYAAEPGAAAGQDAAVAAEAAAAREAGVPAELFDTADLPFPTGAALRVGDQVQFHPRRYLLALADDLARHGGRVFENTRVTGLHEGRPVRVTTSAGHTVTAADVVLATHYPVLDGSTAFTRLIPRRELVVASPVDAGRAPDGMYMTPFGGVRSVSGAPLDGGRRLLIVAGERSRTGDPGVTARFGRLAAWARERFGVRAFSHHWATQDNWTTDGVPYVGRFRPSSRHVYVATGFGGWGLSGGAMAGRLLADLVWDGEAEWSALYDPRRARPAGGSGVAGASGIAGGAGAAGAAGAAEATGATGDIGTAGAGRASEVTGAADRGAPAAPRAFADDPLPAAHGPQGMAAIEPGGGAVVRLHGLPCAIHRDDVGALHAVSAVCPHLGCLVAFNDAELSWDCPCHGSRFGTDGRLLNGPATAPLEQRDPGPG</sequence>
<dbReference type="PROSITE" id="PS51296">
    <property type="entry name" value="RIESKE"/>
    <property type="match status" value="1"/>
</dbReference>
<dbReference type="SUPFAM" id="SSF50022">
    <property type="entry name" value="ISP domain"/>
    <property type="match status" value="1"/>
</dbReference>
<evidence type="ECO:0000256" key="1">
    <source>
        <dbReference type="ARBA" id="ARBA00022714"/>
    </source>
</evidence>
<dbReference type="AlphaFoldDB" id="A0AA90H234"/>
<dbReference type="PANTHER" id="PTHR13847:SF274">
    <property type="entry name" value="RIESKE 2FE-2S IRON-SULFUR PROTEIN YHFW-RELATED"/>
    <property type="match status" value="1"/>
</dbReference>
<dbReference type="EMBL" id="JABXJJ020000008">
    <property type="protein sequence ID" value="MDI5969235.1"/>
    <property type="molecule type" value="Genomic_DNA"/>
</dbReference>
<feature type="region of interest" description="Disordered" evidence="6">
    <location>
        <begin position="434"/>
        <end position="467"/>
    </location>
</feature>
<gene>
    <name evidence="8" type="ORF">POF50_007730</name>
</gene>
<dbReference type="GO" id="GO:0004497">
    <property type="term" value="F:monooxygenase activity"/>
    <property type="evidence" value="ECO:0007669"/>
    <property type="project" value="UniProtKB-ARBA"/>
</dbReference>
<name>A0AA90H234_9ACTN</name>
<dbReference type="GO" id="GO:0046872">
    <property type="term" value="F:metal ion binding"/>
    <property type="evidence" value="ECO:0007669"/>
    <property type="project" value="UniProtKB-KW"/>
</dbReference>
<reference evidence="8" key="1">
    <citation type="submission" date="2023-05" db="EMBL/GenBank/DDBJ databases">
        <title>Streptantibioticus silvisoli sp. nov., acidotolerant actinomycetes 1 from pine litter.</title>
        <authorList>
            <person name="Swiecimska M."/>
            <person name="Golinska P."/>
            <person name="Sangal V."/>
            <person name="Wachnowicz B."/>
            <person name="Goodfellow M."/>
        </authorList>
    </citation>
    <scope>NUCLEOTIDE SEQUENCE</scope>
    <source>
        <strain evidence="8">SL13</strain>
    </source>
</reference>
<keyword evidence="3" id="KW-0408">Iron</keyword>
<keyword evidence="2" id="KW-0479">Metal-binding</keyword>
<dbReference type="Gene3D" id="3.50.50.60">
    <property type="entry name" value="FAD/NAD(P)-binding domain"/>
    <property type="match status" value="1"/>
</dbReference>
<dbReference type="InterPro" id="IPR006076">
    <property type="entry name" value="FAD-dep_OxRdtase"/>
</dbReference>
<organism evidence="8">
    <name type="scientific">Streptantibioticus silvisoli</name>
    <dbReference type="NCBI Taxonomy" id="2705255"/>
    <lineage>
        <taxon>Bacteria</taxon>
        <taxon>Bacillati</taxon>
        <taxon>Actinomycetota</taxon>
        <taxon>Actinomycetes</taxon>
        <taxon>Kitasatosporales</taxon>
        <taxon>Streptomycetaceae</taxon>
        <taxon>Streptantibioticus</taxon>
    </lineage>
</organism>
<dbReference type="RefSeq" id="WP_282698572.1">
    <property type="nucleotide sequence ID" value="NZ_JABXJJ020000008.1"/>
</dbReference>
<feature type="compositionally biased region" description="Low complexity" evidence="6">
    <location>
        <begin position="440"/>
        <end position="461"/>
    </location>
</feature>
<dbReference type="PRINTS" id="PR00162">
    <property type="entry name" value="RIESKE"/>
</dbReference>
<dbReference type="Gene3D" id="3.30.9.10">
    <property type="entry name" value="D-Amino Acid Oxidase, subunit A, domain 2"/>
    <property type="match status" value="1"/>
</dbReference>
<comment type="caution">
    <text evidence="8">The sequence shown here is derived from an EMBL/GenBank/DDBJ whole genome shotgun (WGS) entry which is preliminary data.</text>
</comment>
<keyword evidence="5" id="KW-1015">Disulfide bond</keyword>
<dbReference type="InterPro" id="IPR017941">
    <property type="entry name" value="Rieske_2Fe-2S"/>
</dbReference>
<dbReference type="Gene3D" id="2.102.10.10">
    <property type="entry name" value="Rieske [2Fe-2S] iron-sulphur domain"/>
    <property type="match status" value="1"/>
</dbReference>
<keyword evidence="4" id="KW-0411">Iron-sulfur</keyword>
<keyword evidence="1" id="KW-0001">2Fe-2S</keyword>
<evidence type="ECO:0000259" key="7">
    <source>
        <dbReference type="PROSITE" id="PS51296"/>
    </source>
</evidence>
<proteinExistence type="predicted"/>
<evidence type="ECO:0000256" key="4">
    <source>
        <dbReference type="ARBA" id="ARBA00023014"/>
    </source>
</evidence>
<accession>A0AA90H234</accession>
<dbReference type="PANTHER" id="PTHR13847">
    <property type="entry name" value="SARCOSINE DEHYDROGENASE-RELATED"/>
    <property type="match status" value="1"/>
</dbReference>
<protein>
    <submittedName>
        <fullName evidence="8">FAD-dependent oxidoreductase</fullName>
    </submittedName>
</protein>
<dbReference type="InterPro" id="IPR036188">
    <property type="entry name" value="FAD/NAD-bd_sf"/>
</dbReference>
<evidence type="ECO:0000256" key="5">
    <source>
        <dbReference type="ARBA" id="ARBA00023157"/>
    </source>
</evidence>
<dbReference type="SUPFAM" id="SSF51971">
    <property type="entry name" value="Nucleotide-binding domain"/>
    <property type="match status" value="1"/>
</dbReference>
<evidence type="ECO:0000256" key="6">
    <source>
        <dbReference type="SAM" id="MobiDB-lite"/>
    </source>
</evidence>
<evidence type="ECO:0000256" key="2">
    <source>
        <dbReference type="ARBA" id="ARBA00022723"/>
    </source>
</evidence>
<evidence type="ECO:0000256" key="3">
    <source>
        <dbReference type="ARBA" id="ARBA00023004"/>
    </source>
</evidence>
<evidence type="ECO:0000313" key="8">
    <source>
        <dbReference type="EMBL" id="MDI5969235.1"/>
    </source>
</evidence>
<dbReference type="GO" id="GO:0051537">
    <property type="term" value="F:2 iron, 2 sulfur cluster binding"/>
    <property type="evidence" value="ECO:0007669"/>
    <property type="project" value="UniProtKB-KW"/>
</dbReference>
<dbReference type="InterPro" id="IPR005805">
    <property type="entry name" value="Rieske_Fe-S_prot_C"/>
</dbReference>
<dbReference type="GO" id="GO:0016020">
    <property type="term" value="C:membrane"/>
    <property type="evidence" value="ECO:0007669"/>
    <property type="project" value="InterPro"/>
</dbReference>
<dbReference type="Pfam" id="PF00355">
    <property type="entry name" value="Rieske"/>
    <property type="match status" value="1"/>
</dbReference>